<dbReference type="PANTHER" id="PTHR47250">
    <property type="entry name" value="HISTONE-LYSINE N-METHYLTRANSFERASE SET-6"/>
    <property type="match status" value="1"/>
</dbReference>
<dbReference type="EMBL" id="GL380558">
    <property type="protein sequence ID" value="EGT57651.1"/>
    <property type="molecule type" value="Genomic_DNA"/>
</dbReference>
<dbReference type="InterPro" id="IPR053105">
    <property type="entry name" value="Class_V-like_SAM-MTase"/>
</dbReference>
<evidence type="ECO:0000313" key="2">
    <source>
        <dbReference type="Proteomes" id="UP000008068"/>
    </source>
</evidence>
<gene>
    <name evidence="1" type="ORF">CAEBREN_03296</name>
</gene>
<dbReference type="InterPro" id="IPR046341">
    <property type="entry name" value="SET_dom_sf"/>
</dbReference>
<reference evidence="2" key="1">
    <citation type="submission" date="2011-07" db="EMBL/GenBank/DDBJ databases">
        <authorList>
            <consortium name="Caenorhabditis brenneri Sequencing and Analysis Consortium"/>
            <person name="Wilson R.K."/>
        </authorList>
    </citation>
    <scope>NUCLEOTIDE SEQUENCE [LARGE SCALE GENOMIC DNA]</scope>
    <source>
        <strain evidence="2">PB2801</strain>
    </source>
</reference>
<organism evidence="2">
    <name type="scientific">Caenorhabditis brenneri</name>
    <name type="common">Nematode worm</name>
    <dbReference type="NCBI Taxonomy" id="135651"/>
    <lineage>
        <taxon>Eukaryota</taxon>
        <taxon>Metazoa</taxon>
        <taxon>Ecdysozoa</taxon>
        <taxon>Nematoda</taxon>
        <taxon>Chromadorea</taxon>
        <taxon>Rhabditida</taxon>
        <taxon>Rhabditina</taxon>
        <taxon>Rhabditomorpha</taxon>
        <taxon>Rhabditoidea</taxon>
        <taxon>Rhabditidae</taxon>
        <taxon>Peloderinae</taxon>
        <taxon>Caenorhabditis</taxon>
    </lineage>
</organism>
<dbReference type="OrthoDB" id="5876402at2759"/>
<accession>G0PIE9</accession>
<dbReference type="Proteomes" id="UP000008068">
    <property type="component" value="Unassembled WGS sequence"/>
</dbReference>
<proteinExistence type="predicted"/>
<dbReference type="AlphaFoldDB" id="G0PIE9"/>
<dbReference type="SUPFAM" id="SSF82199">
    <property type="entry name" value="SET domain"/>
    <property type="match status" value="1"/>
</dbReference>
<dbReference type="STRING" id="135651.G0PIE9"/>
<keyword evidence="2" id="KW-1185">Reference proteome</keyword>
<dbReference type="PANTHER" id="PTHR47250:SF5">
    <property type="entry name" value="SET DOMAIN-CONTAINING PROTEIN"/>
    <property type="match status" value="1"/>
</dbReference>
<dbReference type="InParanoid" id="G0PIE9"/>
<dbReference type="Gene3D" id="2.170.270.10">
    <property type="entry name" value="SET domain"/>
    <property type="match status" value="1"/>
</dbReference>
<dbReference type="HOGENOM" id="CLU_1490289_0_0_1"/>
<name>G0PIE9_CAEBE</name>
<protein>
    <submittedName>
        <fullName evidence="1">Uncharacterized protein</fullName>
    </submittedName>
</protein>
<sequence>MFPKLFIFSSSTLDPQDEYAVQIYVVENDMDAMYEIFKSNRKLCASQQVKALSDDYEKMLEELTNTNICLDSCMKSNEARYMSHSCFTNCRATMVYSEWLNPAEIRMMMTSLLSIYTGLCKHLCRVKNVDLFPFIAKKHTVIIKVFTISDQELLQEASRRLPPVSTPITINNFLCYCYNQE</sequence>
<evidence type="ECO:0000313" key="1">
    <source>
        <dbReference type="EMBL" id="EGT57651.1"/>
    </source>
</evidence>